<comment type="cofactor">
    <cofactor evidence="1">
        <name>FAD</name>
        <dbReference type="ChEBI" id="CHEBI:57692"/>
    </cofactor>
</comment>
<accession>A0A1L3GET4</accession>
<dbReference type="OrthoDB" id="9767928at2"/>
<evidence type="ECO:0000256" key="1">
    <source>
        <dbReference type="ARBA" id="ARBA00001974"/>
    </source>
</evidence>
<dbReference type="AlphaFoldDB" id="A0A1L3GET4"/>
<organism evidence="6 7">
    <name type="scientific">Syntrophotalea acetylenica</name>
    <name type="common">Pelobacter acetylenicus</name>
    <dbReference type="NCBI Taxonomy" id="29542"/>
    <lineage>
        <taxon>Bacteria</taxon>
        <taxon>Pseudomonadati</taxon>
        <taxon>Thermodesulfobacteriota</taxon>
        <taxon>Desulfuromonadia</taxon>
        <taxon>Desulfuromonadales</taxon>
        <taxon>Syntrophotaleaceae</taxon>
        <taxon>Syntrophotalea</taxon>
    </lineage>
</organism>
<keyword evidence="2" id="KW-0285">Flavoprotein</keyword>
<dbReference type="InterPro" id="IPR023753">
    <property type="entry name" value="FAD/NAD-binding_dom"/>
</dbReference>
<feature type="domain" description="FAD/NAD(P)-binding" evidence="5">
    <location>
        <begin position="4"/>
        <end position="287"/>
    </location>
</feature>
<dbReference type="EMBL" id="CP015518">
    <property type="protein sequence ID" value="APG24430.1"/>
    <property type="molecule type" value="Genomic_DNA"/>
</dbReference>
<keyword evidence="4" id="KW-0560">Oxidoreductase</keyword>
<dbReference type="KEGG" id="pace:A6070_13470"/>
<reference evidence="6 7" key="1">
    <citation type="journal article" date="2017" name="Genome Announc.">
        <title>Complete Genome Sequences of Two Acetylene-Fermenting Pelobacter acetylenicus Strains.</title>
        <authorList>
            <person name="Sutton J.M."/>
            <person name="Baesman S.M."/>
            <person name="Fierst J.L."/>
            <person name="Poret-Peterson A.T."/>
            <person name="Oremland R.S."/>
            <person name="Dunlap D.S."/>
            <person name="Akob D.M."/>
        </authorList>
    </citation>
    <scope>NUCLEOTIDE SEQUENCE [LARGE SCALE GENOMIC DNA]</scope>
    <source>
        <strain evidence="6 7">DSM 3247</strain>
    </source>
</reference>
<evidence type="ECO:0000259" key="5">
    <source>
        <dbReference type="Pfam" id="PF07992"/>
    </source>
</evidence>
<dbReference type="GO" id="GO:0003955">
    <property type="term" value="F:NAD(P)H dehydrogenase (quinone) activity"/>
    <property type="evidence" value="ECO:0007669"/>
    <property type="project" value="TreeGrafter"/>
</dbReference>
<dbReference type="Proteomes" id="UP000182264">
    <property type="component" value="Chromosome"/>
</dbReference>
<evidence type="ECO:0000313" key="7">
    <source>
        <dbReference type="Proteomes" id="UP000182264"/>
    </source>
</evidence>
<keyword evidence="3" id="KW-0274">FAD</keyword>
<dbReference type="PANTHER" id="PTHR42913">
    <property type="entry name" value="APOPTOSIS-INDUCING FACTOR 1"/>
    <property type="match status" value="1"/>
</dbReference>
<evidence type="ECO:0000256" key="2">
    <source>
        <dbReference type="ARBA" id="ARBA00022630"/>
    </source>
</evidence>
<dbReference type="RefSeq" id="WP_072286270.1">
    <property type="nucleotide sequence ID" value="NZ_CP015455.1"/>
</dbReference>
<dbReference type="InterPro" id="IPR051169">
    <property type="entry name" value="NADH-Q_oxidoreductase"/>
</dbReference>
<gene>
    <name evidence="6" type="ORF">A7E75_04825</name>
</gene>
<evidence type="ECO:0000313" key="6">
    <source>
        <dbReference type="EMBL" id="APG24430.1"/>
    </source>
</evidence>
<evidence type="ECO:0000256" key="4">
    <source>
        <dbReference type="ARBA" id="ARBA00023002"/>
    </source>
</evidence>
<proteinExistence type="predicted"/>
<evidence type="ECO:0000256" key="3">
    <source>
        <dbReference type="ARBA" id="ARBA00022827"/>
    </source>
</evidence>
<protein>
    <recommendedName>
        <fullName evidence="5">FAD/NAD(P)-binding domain-containing protein</fullName>
    </recommendedName>
</protein>
<dbReference type="PANTHER" id="PTHR42913:SF9">
    <property type="entry name" value="SLR1591 PROTEIN"/>
    <property type="match status" value="1"/>
</dbReference>
<dbReference type="PRINTS" id="PR00411">
    <property type="entry name" value="PNDRDTASEI"/>
</dbReference>
<dbReference type="GO" id="GO:0019646">
    <property type="term" value="P:aerobic electron transport chain"/>
    <property type="evidence" value="ECO:0007669"/>
    <property type="project" value="TreeGrafter"/>
</dbReference>
<sequence>MKKHLVLVGGGHAHLTVMQRLDDFVSRGHRVTLVSSAPCHYFACMGPGLLGGIYLPAQSRFNLRRMVEDRGGAFLEGEVAHIDAGQRRLTLRDGRQLGYTVVSFNTGSNVPLKGISATRDNVLPVKPIQNLLLAQRQILACRSRRPLQVLVIGGGPAAVEVAGNLCCLAARIHGRLAVGLVAGDRLLARFSDKARRLCRASLERRGVRIREGVRVVAAAQGRARLDDGSELPFDLALCATGVRPSGPFCSSPLPVGKDGGLLVNACLQSVHYPEIFGGGDCITFRDHPLDKACVHAIRQSPVLYRNLMAYLEDQPLLRFSPRDKHLLLLNLGDGRGLLGRGRFALQGRGVFYLKDWIDRRFMHHFQVSGELRDSEPAAPDA</sequence>
<dbReference type="STRING" id="29542.A6070_13470"/>
<name>A0A1L3GET4_SYNAC</name>
<dbReference type="SUPFAM" id="SSF51905">
    <property type="entry name" value="FAD/NAD(P)-binding domain"/>
    <property type="match status" value="2"/>
</dbReference>
<keyword evidence="7" id="KW-1185">Reference proteome</keyword>
<dbReference type="Pfam" id="PF07992">
    <property type="entry name" value="Pyr_redox_2"/>
    <property type="match status" value="1"/>
</dbReference>
<dbReference type="Gene3D" id="3.50.50.100">
    <property type="match status" value="1"/>
</dbReference>
<dbReference type="InterPro" id="IPR036188">
    <property type="entry name" value="FAD/NAD-bd_sf"/>
</dbReference>